<name>A0A9P4MPK4_9PLEO</name>
<protein>
    <submittedName>
        <fullName evidence="2">Uncharacterized protein</fullName>
    </submittedName>
</protein>
<evidence type="ECO:0000256" key="1">
    <source>
        <dbReference type="SAM" id="MobiDB-lite"/>
    </source>
</evidence>
<feature type="compositionally biased region" description="Polar residues" evidence="1">
    <location>
        <begin position="183"/>
        <end position="195"/>
    </location>
</feature>
<dbReference type="AlphaFoldDB" id="A0A9P4MPK4"/>
<gene>
    <name evidence="2" type="ORF">GQ43DRAFT_61290</name>
</gene>
<dbReference type="Proteomes" id="UP000799536">
    <property type="component" value="Unassembled WGS sequence"/>
</dbReference>
<organism evidence="2 3">
    <name type="scientific">Delitschia confertaspora ATCC 74209</name>
    <dbReference type="NCBI Taxonomy" id="1513339"/>
    <lineage>
        <taxon>Eukaryota</taxon>
        <taxon>Fungi</taxon>
        <taxon>Dikarya</taxon>
        <taxon>Ascomycota</taxon>
        <taxon>Pezizomycotina</taxon>
        <taxon>Dothideomycetes</taxon>
        <taxon>Pleosporomycetidae</taxon>
        <taxon>Pleosporales</taxon>
        <taxon>Delitschiaceae</taxon>
        <taxon>Delitschia</taxon>
    </lineage>
</organism>
<comment type="caution">
    <text evidence="2">The sequence shown here is derived from an EMBL/GenBank/DDBJ whole genome shotgun (WGS) entry which is preliminary data.</text>
</comment>
<evidence type="ECO:0000313" key="2">
    <source>
        <dbReference type="EMBL" id="KAF2200769.1"/>
    </source>
</evidence>
<keyword evidence="3" id="KW-1185">Reference proteome</keyword>
<dbReference type="EMBL" id="ML994006">
    <property type="protein sequence ID" value="KAF2200769.1"/>
    <property type="molecule type" value="Genomic_DNA"/>
</dbReference>
<feature type="region of interest" description="Disordered" evidence="1">
    <location>
        <begin position="165"/>
        <end position="201"/>
    </location>
</feature>
<accession>A0A9P4MPK4</accession>
<sequence>MATYSIVYIRSSDHFLCTRAFTMLILTVVLRRTFIQISPFIDYVAVEPVTSQSKRFIILSQSSLLNLLSSIFSSQSPLPNLLFPIFSSQPSLPNLLFPFDSIHRPLQQQHPQPPNHNSRTDMPSVTRFTDCIVSFANGMIPVPGSELALYDHDCSICAEPFPDNTTTDDHPTHPSVSPAPTLGCTSDNRVNNQMGSRMEDE</sequence>
<evidence type="ECO:0000313" key="3">
    <source>
        <dbReference type="Proteomes" id="UP000799536"/>
    </source>
</evidence>
<proteinExistence type="predicted"/>
<reference evidence="2" key="1">
    <citation type="journal article" date="2020" name="Stud. Mycol.">
        <title>101 Dothideomycetes genomes: a test case for predicting lifestyles and emergence of pathogens.</title>
        <authorList>
            <person name="Haridas S."/>
            <person name="Albert R."/>
            <person name="Binder M."/>
            <person name="Bloem J."/>
            <person name="Labutti K."/>
            <person name="Salamov A."/>
            <person name="Andreopoulos B."/>
            <person name="Baker S."/>
            <person name="Barry K."/>
            <person name="Bills G."/>
            <person name="Bluhm B."/>
            <person name="Cannon C."/>
            <person name="Castanera R."/>
            <person name="Culley D."/>
            <person name="Daum C."/>
            <person name="Ezra D."/>
            <person name="Gonzalez J."/>
            <person name="Henrissat B."/>
            <person name="Kuo A."/>
            <person name="Liang C."/>
            <person name="Lipzen A."/>
            <person name="Lutzoni F."/>
            <person name="Magnuson J."/>
            <person name="Mondo S."/>
            <person name="Nolan M."/>
            <person name="Ohm R."/>
            <person name="Pangilinan J."/>
            <person name="Park H.-J."/>
            <person name="Ramirez L."/>
            <person name="Alfaro M."/>
            <person name="Sun H."/>
            <person name="Tritt A."/>
            <person name="Yoshinaga Y."/>
            <person name="Zwiers L.-H."/>
            <person name="Turgeon B."/>
            <person name="Goodwin S."/>
            <person name="Spatafora J."/>
            <person name="Crous P."/>
            <person name="Grigoriev I."/>
        </authorList>
    </citation>
    <scope>NUCLEOTIDE SEQUENCE</scope>
    <source>
        <strain evidence="2">ATCC 74209</strain>
    </source>
</reference>